<dbReference type="GO" id="GO:0043565">
    <property type="term" value="F:sequence-specific DNA binding"/>
    <property type="evidence" value="ECO:0007669"/>
    <property type="project" value="InterPro"/>
</dbReference>
<dbReference type="Gene3D" id="3.40.50.300">
    <property type="entry name" value="P-loop containing nucleotide triphosphate hydrolases"/>
    <property type="match status" value="1"/>
</dbReference>
<protein>
    <submittedName>
        <fullName evidence="7">Response regulator of zinc sigma-54-dependent two-component system</fullName>
    </submittedName>
</protein>
<keyword evidence="1" id="KW-0547">Nucleotide-binding</keyword>
<dbReference type="SUPFAM" id="SSF46689">
    <property type="entry name" value="Homeodomain-like"/>
    <property type="match status" value="1"/>
</dbReference>
<dbReference type="STRING" id="1391654.AKJ09_01394"/>
<evidence type="ECO:0000256" key="5">
    <source>
        <dbReference type="SAM" id="MobiDB-lite"/>
    </source>
</evidence>
<feature type="domain" description="Sigma-54 factor interaction" evidence="6">
    <location>
        <begin position="37"/>
        <end position="267"/>
    </location>
</feature>
<dbReference type="PANTHER" id="PTHR32071">
    <property type="entry name" value="TRANSCRIPTIONAL REGULATORY PROTEIN"/>
    <property type="match status" value="1"/>
</dbReference>
<keyword evidence="2" id="KW-0067">ATP-binding</keyword>
<name>A0A0K1PMH4_9BACT</name>
<reference evidence="7 8" key="1">
    <citation type="submission" date="2015-08" db="EMBL/GenBank/DDBJ databases">
        <authorList>
            <person name="Babu N.S."/>
            <person name="Beckwith C.J."/>
            <person name="Beseler K.G."/>
            <person name="Brison A."/>
            <person name="Carone J.V."/>
            <person name="Caskin T.P."/>
            <person name="Diamond M."/>
            <person name="Durham M.E."/>
            <person name="Foxe J.M."/>
            <person name="Go M."/>
            <person name="Henderson B.A."/>
            <person name="Jones I.B."/>
            <person name="McGettigan J.A."/>
            <person name="Micheletti S.J."/>
            <person name="Nasrallah M.E."/>
            <person name="Ortiz D."/>
            <person name="Piller C.R."/>
            <person name="Privatt S.R."/>
            <person name="Schneider S.L."/>
            <person name="Sharp S."/>
            <person name="Smith T.C."/>
            <person name="Stanton J.D."/>
            <person name="Ullery H.E."/>
            <person name="Wilson R.J."/>
            <person name="Serrano M.G."/>
            <person name="Buck G."/>
            <person name="Lee V."/>
            <person name="Wang Y."/>
            <person name="Carvalho R."/>
            <person name="Voegtly L."/>
            <person name="Shi R."/>
            <person name="Duckworth R."/>
            <person name="Johnson A."/>
            <person name="Loviza R."/>
            <person name="Walstead R."/>
            <person name="Shah Z."/>
            <person name="Kiflezghi M."/>
            <person name="Wade K."/>
            <person name="Ball S.L."/>
            <person name="Bradley K.W."/>
            <person name="Asai D.J."/>
            <person name="Bowman C.A."/>
            <person name="Russell D.A."/>
            <person name="Pope W.H."/>
            <person name="Jacobs-Sera D."/>
            <person name="Hendrix R.W."/>
            <person name="Hatfull G.F."/>
        </authorList>
    </citation>
    <scope>NUCLEOTIDE SEQUENCE [LARGE SCALE GENOMIC DNA]</scope>
    <source>
        <strain evidence="7 8">DSM 27648</strain>
    </source>
</reference>
<dbReference type="Pfam" id="PF02954">
    <property type="entry name" value="HTH_8"/>
    <property type="match status" value="1"/>
</dbReference>
<dbReference type="CDD" id="cd00009">
    <property type="entry name" value="AAA"/>
    <property type="match status" value="1"/>
</dbReference>
<keyword evidence="4" id="KW-0804">Transcription</keyword>
<dbReference type="SMART" id="SM00382">
    <property type="entry name" value="AAA"/>
    <property type="match status" value="1"/>
</dbReference>
<dbReference type="GO" id="GO:0006355">
    <property type="term" value="P:regulation of DNA-templated transcription"/>
    <property type="evidence" value="ECO:0007669"/>
    <property type="project" value="InterPro"/>
</dbReference>
<proteinExistence type="predicted"/>
<feature type="region of interest" description="Disordered" evidence="5">
    <location>
        <begin position="1"/>
        <end position="35"/>
    </location>
</feature>
<dbReference type="Proteomes" id="UP000064967">
    <property type="component" value="Chromosome"/>
</dbReference>
<dbReference type="Gene3D" id="1.10.8.60">
    <property type="match status" value="1"/>
</dbReference>
<dbReference type="Gene3D" id="1.10.10.60">
    <property type="entry name" value="Homeodomain-like"/>
    <property type="match status" value="1"/>
</dbReference>
<evidence type="ECO:0000256" key="1">
    <source>
        <dbReference type="ARBA" id="ARBA00022741"/>
    </source>
</evidence>
<accession>A0A0K1PMH4</accession>
<dbReference type="InterPro" id="IPR003593">
    <property type="entry name" value="AAA+_ATPase"/>
</dbReference>
<keyword evidence="8" id="KW-1185">Reference proteome</keyword>
<dbReference type="KEGG" id="llu:AKJ09_01394"/>
<evidence type="ECO:0000256" key="2">
    <source>
        <dbReference type="ARBA" id="ARBA00022840"/>
    </source>
</evidence>
<dbReference type="FunFam" id="3.40.50.300:FF:000006">
    <property type="entry name" value="DNA-binding transcriptional regulator NtrC"/>
    <property type="match status" value="1"/>
</dbReference>
<gene>
    <name evidence="7" type="ORF">AKJ09_01394</name>
</gene>
<dbReference type="PROSITE" id="PS50045">
    <property type="entry name" value="SIGMA54_INTERACT_4"/>
    <property type="match status" value="1"/>
</dbReference>
<dbReference type="InterPro" id="IPR058031">
    <property type="entry name" value="AAA_lid_NorR"/>
</dbReference>
<evidence type="ECO:0000313" key="7">
    <source>
        <dbReference type="EMBL" id="AKU94730.1"/>
    </source>
</evidence>
<dbReference type="EMBL" id="CP012333">
    <property type="protein sequence ID" value="AKU94730.1"/>
    <property type="molecule type" value="Genomic_DNA"/>
</dbReference>
<evidence type="ECO:0000259" key="6">
    <source>
        <dbReference type="PROSITE" id="PS50045"/>
    </source>
</evidence>
<dbReference type="InterPro" id="IPR027417">
    <property type="entry name" value="P-loop_NTPase"/>
</dbReference>
<feature type="compositionally biased region" description="Polar residues" evidence="5">
    <location>
        <begin position="19"/>
        <end position="30"/>
    </location>
</feature>
<evidence type="ECO:0000256" key="4">
    <source>
        <dbReference type="ARBA" id="ARBA00023163"/>
    </source>
</evidence>
<dbReference type="Pfam" id="PF00158">
    <property type="entry name" value="Sigma54_activat"/>
    <property type="match status" value="1"/>
</dbReference>
<keyword evidence="3" id="KW-0805">Transcription regulation</keyword>
<dbReference type="InterPro" id="IPR025943">
    <property type="entry name" value="Sigma_54_int_dom_ATP-bd_2"/>
</dbReference>
<dbReference type="GO" id="GO:0005524">
    <property type="term" value="F:ATP binding"/>
    <property type="evidence" value="ECO:0007669"/>
    <property type="project" value="UniProtKB-KW"/>
</dbReference>
<dbReference type="InterPro" id="IPR002078">
    <property type="entry name" value="Sigma_54_int"/>
</dbReference>
<evidence type="ECO:0000256" key="3">
    <source>
        <dbReference type="ARBA" id="ARBA00023015"/>
    </source>
</evidence>
<dbReference type="AlphaFoldDB" id="A0A0K1PMH4"/>
<organism evidence="7 8">
    <name type="scientific">Labilithrix luteola</name>
    <dbReference type="NCBI Taxonomy" id="1391654"/>
    <lineage>
        <taxon>Bacteria</taxon>
        <taxon>Pseudomonadati</taxon>
        <taxon>Myxococcota</taxon>
        <taxon>Polyangia</taxon>
        <taxon>Polyangiales</taxon>
        <taxon>Labilitrichaceae</taxon>
        <taxon>Labilithrix</taxon>
    </lineage>
</organism>
<dbReference type="PROSITE" id="PS00676">
    <property type="entry name" value="SIGMA54_INTERACT_2"/>
    <property type="match status" value="1"/>
</dbReference>
<dbReference type="Pfam" id="PF25601">
    <property type="entry name" value="AAA_lid_14"/>
    <property type="match status" value="1"/>
</dbReference>
<dbReference type="SUPFAM" id="SSF52540">
    <property type="entry name" value="P-loop containing nucleoside triphosphate hydrolases"/>
    <property type="match status" value="1"/>
</dbReference>
<evidence type="ECO:0000313" key="8">
    <source>
        <dbReference type="Proteomes" id="UP000064967"/>
    </source>
</evidence>
<dbReference type="InterPro" id="IPR002197">
    <property type="entry name" value="HTH_Fis"/>
</dbReference>
<sequence>MQARTQPPQEGLFDPMLSSDFSSDGTSTVRKTSRGPLVTAHPAMREVLALLDRVAPSSCTVLVTGESGTGKELAIAALHDASPRANAPLIAVNCGAIPENLVESELFGHAKGAFTGAVNARQGFVAAAEGGTLFLDEIGELSPAVQVKLLRLLQRREYTPVGETRVIRSNVRIVAATNRDLAREVEEGRFREDLYYRLNVIHVQLPALRDRREDIPHLAALFLDAAAERAHRPEIQGFSPEAMDRLLSNDWPGNIRDLENAVERAVLLSPAAIVPAECIPIRRRARAVVVTTEAPAPLTSMVVPAMMPASMIAPPPPAVTETPSNVVSMAPPSAPNEGIIDLRAAVEAYENNLIKKALARAGNNKSRAAQLLGLQRTTLVEMIKRKRIEPLDRAA</sequence>
<dbReference type="InterPro" id="IPR009057">
    <property type="entry name" value="Homeodomain-like_sf"/>
</dbReference>
<dbReference type="PRINTS" id="PR01590">
    <property type="entry name" value="HTHFIS"/>
</dbReference>